<reference evidence="1 2" key="1">
    <citation type="submission" date="2017-04" db="EMBL/GenBank/DDBJ databases">
        <authorList>
            <person name="Afonso C.L."/>
            <person name="Miller P.J."/>
            <person name="Scott M.A."/>
            <person name="Spackman E."/>
            <person name="Goraichik I."/>
            <person name="Dimitrov K.M."/>
            <person name="Suarez D.L."/>
            <person name="Swayne D.E."/>
        </authorList>
    </citation>
    <scope>NUCLEOTIDE SEQUENCE [LARGE SCALE GENOMIC DNA]</scope>
    <source>
        <strain evidence="1 2">DSM 22418</strain>
    </source>
</reference>
<sequence>MKKQLTHSILVIIGAISFISCSQGPAKDAKEKTDETTSNLTGMYHYANNGDTIRLNLQVSDNNEVHGQLLFALYEKDRTDGSLKGIIKDSLLLAEYSFSSEGVISERQVAFKFQNGAALPGYGNMEELDGKLVFSNIDSLHFDEQFALHK</sequence>
<accession>A0A1X7KPM8</accession>
<proteinExistence type="predicted"/>
<gene>
    <name evidence="1" type="ORF">SAMN05660862_3084</name>
</gene>
<dbReference type="STRING" id="561061.SAMN05660862_3084"/>
<protein>
    <submittedName>
        <fullName evidence="1">Uncharacterized protein</fullName>
    </submittedName>
</protein>
<dbReference type="AlphaFoldDB" id="A0A1X7KPM8"/>
<dbReference type="Proteomes" id="UP000192980">
    <property type="component" value="Unassembled WGS sequence"/>
</dbReference>
<name>A0A1X7KPM8_9SPHI</name>
<dbReference type="OrthoDB" id="794403at2"/>
<evidence type="ECO:0000313" key="1">
    <source>
        <dbReference type="EMBL" id="SMG43343.1"/>
    </source>
</evidence>
<dbReference type="RefSeq" id="WP_085473795.1">
    <property type="nucleotide sequence ID" value="NZ_CP038029.1"/>
</dbReference>
<keyword evidence="2" id="KW-1185">Reference proteome</keyword>
<organism evidence="1 2">
    <name type="scientific">Sphingobacterium psychroaquaticum</name>
    <dbReference type="NCBI Taxonomy" id="561061"/>
    <lineage>
        <taxon>Bacteria</taxon>
        <taxon>Pseudomonadati</taxon>
        <taxon>Bacteroidota</taxon>
        <taxon>Sphingobacteriia</taxon>
        <taxon>Sphingobacteriales</taxon>
        <taxon>Sphingobacteriaceae</taxon>
        <taxon>Sphingobacterium</taxon>
    </lineage>
</organism>
<evidence type="ECO:0000313" key="2">
    <source>
        <dbReference type="Proteomes" id="UP000192980"/>
    </source>
</evidence>
<dbReference type="EMBL" id="FXAU01000006">
    <property type="protein sequence ID" value="SMG43343.1"/>
    <property type="molecule type" value="Genomic_DNA"/>
</dbReference>
<dbReference type="PROSITE" id="PS51257">
    <property type="entry name" value="PROKAR_LIPOPROTEIN"/>
    <property type="match status" value="1"/>
</dbReference>